<comment type="caution">
    <text evidence="1">The sequence shown here is derived from an EMBL/GenBank/DDBJ whole genome shotgun (WGS) entry which is preliminary data.</text>
</comment>
<dbReference type="RefSeq" id="WP_133284431.1">
    <property type="nucleotide sequence ID" value="NZ_SMSI01000002.1"/>
</dbReference>
<protein>
    <submittedName>
        <fullName evidence="1">Uncharacterized protein</fullName>
    </submittedName>
</protein>
<keyword evidence="2" id="KW-1185">Reference proteome</keyword>
<reference evidence="1 2" key="1">
    <citation type="journal article" date="2013" name="Int. J. Syst. Evol. Microbiol.">
        <title>Hoeflea suaedae sp. nov., an endophytic bacterium isolated from the root of the halophyte Suaeda maritima.</title>
        <authorList>
            <person name="Chung E.J."/>
            <person name="Park J.A."/>
            <person name="Pramanik P."/>
            <person name="Bibi F."/>
            <person name="Jeon C.O."/>
            <person name="Chung Y.R."/>
        </authorList>
    </citation>
    <scope>NUCLEOTIDE SEQUENCE [LARGE SCALE GENOMIC DNA]</scope>
    <source>
        <strain evidence="1 2">YC6898</strain>
    </source>
</reference>
<name>A0A4R5PJA0_9HYPH</name>
<evidence type="ECO:0000313" key="2">
    <source>
        <dbReference type="Proteomes" id="UP000295131"/>
    </source>
</evidence>
<dbReference type="Proteomes" id="UP000295131">
    <property type="component" value="Unassembled WGS sequence"/>
</dbReference>
<dbReference type="EMBL" id="SMSI01000002">
    <property type="protein sequence ID" value="TDH35731.1"/>
    <property type="molecule type" value="Genomic_DNA"/>
</dbReference>
<evidence type="ECO:0000313" key="1">
    <source>
        <dbReference type="EMBL" id="TDH35731.1"/>
    </source>
</evidence>
<dbReference type="AlphaFoldDB" id="A0A4R5PJA0"/>
<accession>A0A4R5PJA0</accession>
<gene>
    <name evidence="1" type="ORF">E2A64_10365</name>
</gene>
<sequence length="541" mass="59724">MPEMFIGLDYEGVPCLKITRDSADNAATTPDSEREKFAYNSKDGALAEIVDITLPVSGASLDPAEWSAPVTFNLNGGPVSRVYFSPPTSNEYTYERATERQVLSGTELSYGFTYYSTRYFDNLAYDCPMMSDVCRLTASGRYANVATWNSDFYIITSATLEVGEVEVDNYTSRVGSPAFQIFPANAVVATGAMRCRVPLFSHPMVIRDIASVTHGSIARQLPGDPRYDQSQVVWNLPGDDTPLAIADPITGTEGVPAISITPTEFKIARQGHDVDTATFEQLVFAASRRPAKIIAAGDVSVPAHSTYDIECGVTLNDTIAVEQAVYKSTITFPFPYNLHIDDAWNFEYTISGSTVTLYNDTGSNFRVRYMVLATDAERPTTGTNDVLRKINIDGEDVFQILRPGAGPTPNLADIVIDSRWPSIPILKEGFIDVDIGDEEYNVTFDNPRGLFPFVKFTVYCDGPSGMYFARSPIVRKRINNTGSDFARLGGDTTYCTLRSSTQIRFYTFRGRIIEYRPGSGTIKNDPYPVVGLRYYVFGIPT</sequence>
<dbReference type="OrthoDB" id="8430258at2"/>
<proteinExistence type="predicted"/>
<organism evidence="1 2">
    <name type="scientific">Pseudohoeflea suaedae</name>
    <dbReference type="NCBI Taxonomy" id="877384"/>
    <lineage>
        <taxon>Bacteria</taxon>
        <taxon>Pseudomonadati</taxon>
        <taxon>Pseudomonadota</taxon>
        <taxon>Alphaproteobacteria</taxon>
        <taxon>Hyphomicrobiales</taxon>
        <taxon>Rhizobiaceae</taxon>
        <taxon>Pseudohoeflea</taxon>
    </lineage>
</organism>